<evidence type="ECO:0000313" key="7">
    <source>
        <dbReference type="Proteomes" id="UP000433050"/>
    </source>
</evidence>
<evidence type="ECO:0000313" key="6">
    <source>
        <dbReference type="EMBL" id="CAA0097689.1"/>
    </source>
</evidence>
<dbReference type="AlphaFoldDB" id="A0A5S9P311"/>
<evidence type="ECO:0000256" key="3">
    <source>
        <dbReference type="ARBA" id="ARBA00022643"/>
    </source>
</evidence>
<dbReference type="SUPFAM" id="SSF52218">
    <property type="entry name" value="Flavoproteins"/>
    <property type="match status" value="1"/>
</dbReference>
<reference evidence="6 7" key="1">
    <citation type="submission" date="2019-12" db="EMBL/GenBank/DDBJ databases">
        <authorList>
            <person name="Reyes-Prieto M."/>
        </authorList>
    </citation>
    <scope>NUCLEOTIDE SEQUENCE [LARGE SCALE GENOMIC DNA]</scope>
    <source>
        <strain evidence="6">HF14-78462</strain>
    </source>
</reference>
<organism evidence="6 7">
    <name type="scientific">Starkeya nomas</name>
    <dbReference type="NCBI Taxonomy" id="2666134"/>
    <lineage>
        <taxon>Bacteria</taxon>
        <taxon>Pseudomonadati</taxon>
        <taxon>Pseudomonadota</taxon>
        <taxon>Alphaproteobacteria</taxon>
        <taxon>Hyphomicrobiales</taxon>
        <taxon>Xanthobacteraceae</taxon>
        <taxon>Starkeya</taxon>
    </lineage>
</organism>
<accession>A0A5S9P311</accession>
<proteinExistence type="inferred from homology"/>
<dbReference type="InterPro" id="IPR051814">
    <property type="entry name" value="NAD(P)H-dep_FMN_reductase"/>
</dbReference>
<dbReference type="InterPro" id="IPR005025">
    <property type="entry name" value="FMN_Rdtase-like_dom"/>
</dbReference>
<keyword evidence="3" id="KW-0288">FMN</keyword>
<sequence>MANIKIVGLSGGLSVPSRTLALVELAVARIASAAGASFRVDSKVIDVAALEHIGALRARPAAGTIEEAALQAVETADLLVVGSPVYKGSYSGLFKHFVDLLDYRSLVGVPVALLATGGSDRHALVIEHQLRPLFAFFQAQPLGTGIFFTDREFAEGRVTPGAAEQRFEQLVAEAVHALDGRLRAARRLTEEAA</sequence>
<protein>
    <submittedName>
        <fullName evidence="6">FMN reductase (NADPH)</fullName>
        <ecNumber evidence="6">1.5.1.38</ecNumber>
    </submittedName>
</protein>
<dbReference type="RefSeq" id="WP_159598864.1">
    <property type="nucleotide sequence ID" value="NZ_CACSAS010000001.1"/>
</dbReference>
<evidence type="ECO:0000256" key="2">
    <source>
        <dbReference type="ARBA" id="ARBA00022630"/>
    </source>
</evidence>
<dbReference type="PANTHER" id="PTHR43408">
    <property type="entry name" value="FMN REDUCTASE (NADPH)"/>
    <property type="match status" value="1"/>
</dbReference>
<dbReference type="Gene3D" id="3.40.50.360">
    <property type="match status" value="1"/>
</dbReference>
<keyword evidence="2" id="KW-0285">Flavoprotein</keyword>
<evidence type="ECO:0000256" key="1">
    <source>
        <dbReference type="ARBA" id="ARBA00005990"/>
    </source>
</evidence>
<comment type="similarity">
    <text evidence="1">Belongs to the SsuE family.</text>
</comment>
<dbReference type="Pfam" id="PF03358">
    <property type="entry name" value="FMN_red"/>
    <property type="match status" value="1"/>
</dbReference>
<dbReference type="PANTHER" id="PTHR43408:SF2">
    <property type="entry name" value="FMN REDUCTASE (NADPH)"/>
    <property type="match status" value="1"/>
</dbReference>
<dbReference type="EC" id="1.5.1.38" evidence="6"/>
<dbReference type="Proteomes" id="UP000433050">
    <property type="component" value="Unassembled WGS sequence"/>
</dbReference>
<keyword evidence="7" id="KW-1185">Reference proteome</keyword>
<gene>
    <name evidence="6" type="primary">msuE</name>
    <name evidence="6" type="ORF">STARVERO_02175</name>
</gene>
<evidence type="ECO:0000259" key="5">
    <source>
        <dbReference type="Pfam" id="PF03358"/>
    </source>
</evidence>
<keyword evidence="4 6" id="KW-0560">Oxidoreductase</keyword>
<name>A0A5S9P311_9HYPH</name>
<dbReference type="EMBL" id="CACSAS010000001">
    <property type="protein sequence ID" value="CAA0097689.1"/>
    <property type="molecule type" value="Genomic_DNA"/>
</dbReference>
<feature type="domain" description="NADPH-dependent FMN reductase-like" evidence="5">
    <location>
        <begin position="4"/>
        <end position="150"/>
    </location>
</feature>
<dbReference type="GO" id="GO:0052873">
    <property type="term" value="F:FMN reductase (NADPH) activity"/>
    <property type="evidence" value="ECO:0007669"/>
    <property type="project" value="UniProtKB-EC"/>
</dbReference>
<dbReference type="InterPro" id="IPR029039">
    <property type="entry name" value="Flavoprotein-like_sf"/>
</dbReference>
<evidence type="ECO:0000256" key="4">
    <source>
        <dbReference type="ARBA" id="ARBA00023002"/>
    </source>
</evidence>